<dbReference type="InterPro" id="IPR017467">
    <property type="entry name" value="CHP03016_PEP-CTERM"/>
</dbReference>
<comment type="caution">
    <text evidence="1">The sequence shown here is derived from an EMBL/GenBank/DDBJ whole genome shotgun (WGS) entry which is preliminary data.</text>
</comment>
<reference evidence="1 2" key="1">
    <citation type="submission" date="2014-08" db="EMBL/GenBank/DDBJ databases">
        <title>Genomic and Phenotypic Diversity of Colwellia psychrerythraea strains from Disparate Marine Basins.</title>
        <authorList>
            <person name="Techtmann S.M."/>
            <person name="Stelling S.C."/>
            <person name="Utturkar S.M."/>
            <person name="Alshibli N."/>
            <person name="Harris A."/>
            <person name="Brown S.D."/>
            <person name="Hazen T.C."/>
        </authorList>
    </citation>
    <scope>NUCLEOTIDE SEQUENCE [LARGE SCALE GENOMIC DNA]</scope>
    <source>
        <strain evidence="1 2">GAB14E</strain>
    </source>
</reference>
<dbReference type="Proteomes" id="UP000029868">
    <property type="component" value="Unassembled WGS sequence"/>
</dbReference>
<gene>
    <name evidence="1" type="ORF">GAB14E_1641</name>
</gene>
<dbReference type="OrthoDB" id="5750656at2"/>
<dbReference type="NCBIfam" id="TIGR03016">
    <property type="entry name" value="pepcterm_hypo_1"/>
    <property type="match status" value="1"/>
</dbReference>
<dbReference type="RefSeq" id="WP_033080950.1">
    <property type="nucleotide sequence ID" value="NZ_JQEC01000006.1"/>
</dbReference>
<proteinExistence type="predicted"/>
<protein>
    <submittedName>
        <fullName evidence="1">PEP-CTERM system associated protein</fullName>
    </submittedName>
</protein>
<accession>A0A099L2T3</accession>
<dbReference type="PATRIC" id="fig|28229.3.peg.810"/>
<evidence type="ECO:0000313" key="2">
    <source>
        <dbReference type="Proteomes" id="UP000029868"/>
    </source>
</evidence>
<sequence length="533" mass="59913">MAIMDMAMAEKTSKPLPTVLYFAIAGLLLSSGSFAGEWRFNPSLGLTETYTNNIELNQIDKQSSLVNQFIIGADINYSSRKLQLSFSGTETLAGYSHNSKLNDDYQTLLANISYSIWQDKLQVIANSSIANVSKSDTGNSLADLITADTIQQQHHSAGLQYSSANSDYALSSSFIYNIVQSEDDIGESNGYTALINSKNGNAARYVFWQVDGSFSNRKNDGFTSENYHLETKLGAITQYKINPFVRLYNEKVTGTLAGSNPDAIPSWGPGIRYQVAKHFLIDLSYNYVNDDTQTSDDYVAANIDWQPSARTSLKAGHSKRFFGDSYELDFSHKTKRLTNSISYHETIEVFDRNSYQEVPAGEIWCPESATGLNECLPFGQVPDDNNGFQSIQLTSLVLEENNEFTLNKRLAWQSQLALPRTTFSLDVSNRERESLSTGIIDDYLDARFSITRRISARSDVTVYVDYSKNVFDKDRPEGPRQEDIYKTFSTTLNKSLASSLNAFFTLQYLDRQSNFERYTYTEARASINLTKDF</sequence>
<dbReference type="AlphaFoldDB" id="A0A099L2T3"/>
<dbReference type="EMBL" id="JQEC01000006">
    <property type="protein sequence ID" value="KGJ96765.1"/>
    <property type="molecule type" value="Genomic_DNA"/>
</dbReference>
<name>A0A099L2T3_COLPS</name>
<organism evidence="1 2">
    <name type="scientific">Colwellia psychrerythraea</name>
    <name type="common">Vibrio psychroerythus</name>
    <dbReference type="NCBI Taxonomy" id="28229"/>
    <lineage>
        <taxon>Bacteria</taxon>
        <taxon>Pseudomonadati</taxon>
        <taxon>Pseudomonadota</taxon>
        <taxon>Gammaproteobacteria</taxon>
        <taxon>Alteromonadales</taxon>
        <taxon>Colwelliaceae</taxon>
        <taxon>Colwellia</taxon>
    </lineage>
</organism>
<evidence type="ECO:0000313" key="1">
    <source>
        <dbReference type="EMBL" id="KGJ96765.1"/>
    </source>
</evidence>